<dbReference type="InterPro" id="IPR005706">
    <property type="entry name" value="Ribosomal_uS2_bac/mit/plastid"/>
</dbReference>
<gene>
    <name evidence="6" type="ORF">BD289DRAFT_468598</name>
</gene>
<dbReference type="OrthoDB" id="2320368at2759"/>
<evidence type="ECO:0000313" key="6">
    <source>
        <dbReference type="EMBL" id="PSR81009.1"/>
    </source>
</evidence>
<reference evidence="6 7" key="1">
    <citation type="journal article" date="2018" name="Mycol. Prog.">
        <title>Coniella lustricola, a new species from submerged detritus.</title>
        <authorList>
            <person name="Raudabaugh D.B."/>
            <person name="Iturriaga T."/>
            <person name="Carver A."/>
            <person name="Mondo S."/>
            <person name="Pangilinan J."/>
            <person name="Lipzen A."/>
            <person name="He G."/>
            <person name="Amirebrahimi M."/>
            <person name="Grigoriev I.V."/>
            <person name="Miller A.N."/>
        </authorList>
    </citation>
    <scope>NUCLEOTIDE SEQUENCE [LARGE SCALE GENOMIC DNA]</scope>
    <source>
        <strain evidence="6 7">B22-T-1</strain>
    </source>
</reference>
<feature type="region of interest" description="Disordered" evidence="5">
    <location>
        <begin position="77"/>
        <end position="101"/>
    </location>
</feature>
<dbReference type="PROSITE" id="PS00963">
    <property type="entry name" value="RIBOSOMAL_S2_2"/>
    <property type="match status" value="1"/>
</dbReference>
<name>A0A2T3A1E8_9PEZI</name>
<proteinExistence type="inferred from homology"/>
<evidence type="ECO:0000256" key="5">
    <source>
        <dbReference type="SAM" id="MobiDB-lite"/>
    </source>
</evidence>
<keyword evidence="2 4" id="KW-0689">Ribosomal protein</keyword>
<dbReference type="GO" id="GO:0003735">
    <property type="term" value="F:structural constituent of ribosome"/>
    <property type="evidence" value="ECO:0007669"/>
    <property type="project" value="InterPro"/>
</dbReference>
<evidence type="ECO:0000256" key="3">
    <source>
        <dbReference type="ARBA" id="ARBA00023274"/>
    </source>
</evidence>
<dbReference type="EMBL" id="KZ678512">
    <property type="protein sequence ID" value="PSR81009.1"/>
    <property type="molecule type" value="Genomic_DNA"/>
</dbReference>
<evidence type="ECO:0000256" key="4">
    <source>
        <dbReference type="RuleBase" id="RU003631"/>
    </source>
</evidence>
<dbReference type="InParanoid" id="A0A2T3A1E8"/>
<comment type="similarity">
    <text evidence="1 4">Belongs to the universal ribosomal protein uS2 family.</text>
</comment>
<dbReference type="GO" id="GO:0006412">
    <property type="term" value="P:translation"/>
    <property type="evidence" value="ECO:0007669"/>
    <property type="project" value="InterPro"/>
</dbReference>
<dbReference type="InterPro" id="IPR001865">
    <property type="entry name" value="Ribosomal_uS2"/>
</dbReference>
<dbReference type="STRING" id="2025994.A0A2T3A1E8"/>
<dbReference type="PANTHER" id="PTHR12534">
    <property type="entry name" value="30S RIBOSOMAL PROTEIN S2 PROKARYOTIC AND ORGANELLAR"/>
    <property type="match status" value="1"/>
</dbReference>
<keyword evidence="7" id="KW-1185">Reference proteome</keyword>
<accession>A0A2T3A1E8</accession>
<dbReference type="Proteomes" id="UP000241462">
    <property type="component" value="Unassembled WGS sequence"/>
</dbReference>
<dbReference type="PRINTS" id="PR00395">
    <property type="entry name" value="RIBOSOMALS2"/>
</dbReference>
<dbReference type="HAMAP" id="MF_00291_B">
    <property type="entry name" value="Ribosomal_uS2_B"/>
    <property type="match status" value="1"/>
</dbReference>
<organism evidence="6 7">
    <name type="scientific">Coniella lustricola</name>
    <dbReference type="NCBI Taxonomy" id="2025994"/>
    <lineage>
        <taxon>Eukaryota</taxon>
        <taxon>Fungi</taxon>
        <taxon>Dikarya</taxon>
        <taxon>Ascomycota</taxon>
        <taxon>Pezizomycotina</taxon>
        <taxon>Sordariomycetes</taxon>
        <taxon>Sordariomycetidae</taxon>
        <taxon>Diaporthales</taxon>
        <taxon>Schizoparmaceae</taxon>
        <taxon>Coniella</taxon>
    </lineage>
</organism>
<dbReference type="Gene3D" id="3.40.50.10490">
    <property type="entry name" value="Glucose-6-phosphate isomerase like protein, domain 1"/>
    <property type="match status" value="1"/>
</dbReference>
<evidence type="ECO:0000313" key="7">
    <source>
        <dbReference type="Proteomes" id="UP000241462"/>
    </source>
</evidence>
<dbReference type="InterPro" id="IPR018130">
    <property type="entry name" value="Ribosomal_uS2_CS"/>
</dbReference>
<dbReference type="CDD" id="cd01425">
    <property type="entry name" value="RPS2"/>
    <property type="match status" value="1"/>
</dbReference>
<dbReference type="AlphaFoldDB" id="A0A2T3A1E8"/>
<dbReference type="SUPFAM" id="SSF52313">
    <property type="entry name" value="Ribosomal protein S2"/>
    <property type="match status" value="1"/>
</dbReference>
<protein>
    <submittedName>
        <fullName evidence="6">Ribosomal protein S2, flavodoxin-like domain-containing protein</fullName>
    </submittedName>
</protein>
<evidence type="ECO:0000256" key="1">
    <source>
        <dbReference type="ARBA" id="ARBA00006242"/>
    </source>
</evidence>
<dbReference type="Pfam" id="PF00318">
    <property type="entry name" value="Ribosomal_S2"/>
    <property type="match status" value="1"/>
</dbReference>
<sequence>MILRNSALRQGRQVFTASCKASQSAPTGLRALSTDRLSPLPTAYADPSTLTTSSPQVAAAAAAATAVSNPRVLSAVAQATSSSPKKGPKRGKTASVSNRVANQFRRSEAIKDSIGDLGSTVEHRFRPSSLLQDPPRPEDVTLELLMSAQCHMGHHASLWNPANQRYIYGVRSGIHIISLEEIAASLRRAAKVVEQTAYLGGLILFVGNRKGQMEVVSRAAELAGACHLFSKWVPGTITNRDQILGKEQLKIVNEKDETLTGFEKHLLERRPMMPQLVVVLNPLENFTLLNECAQENIPTIGLVDTNGDPTKVTYVIPGNDDSIRSVSVIAGVLGRAGESGQKRRLADAAKGICTWRKPAELRGAAKEEATEKEDSHISAVMEQIRL</sequence>
<keyword evidence="3 4" id="KW-0687">Ribonucleoprotein</keyword>
<dbReference type="InterPro" id="IPR023591">
    <property type="entry name" value="Ribosomal_uS2_flav_dom_sf"/>
</dbReference>
<dbReference type="GO" id="GO:0005763">
    <property type="term" value="C:mitochondrial small ribosomal subunit"/>
    <property type="evidence" value="ECO:0007669"/>
    <property type="project" value="TreeGrafter"/>
</dbReference>
<dbReference type="NCBIfam" id="TIGR01011">
    <property type="entry name" value="rpsB_bact"/>
    <property type="match status" value="1"/>
</dbReference>
<dbReference type="PANTHER" id="PTHR12534:SF0">
    <property type="entry name" value="SMALL RIBOSOMAL SUBUNIT PROTEIN US2M"/>
    <property type="match status" value="1"/>
</dbReference>
<dbReference type="FunCoup" id="A0A2T3A1E8">
    <property type="interactions" value="699"/>
</dbReference>
<evidence type="ECO:0000256" key="2">
    <source>
        <dbReference type="ARBA" id="ARBA00022980"/>
    </source>
</evidence>